<feature type="domain" description="RCK N-terminal" evidence="7">
    <location>
        <begin position="226"/>
        <end position="345"/>
    </location>
</feature>
<evidence type="ECO:0000256" key="6">
    <source>
        <dbReference type="ARBA" id="ARBA00023065"/>
    </source>
</evidence>
<dbReference type="STRING" id="1914305.BLW93_03105"/>
<dbReference type="EMBL" id="MOEN01000008">
    <property type="protein sequence ID" value="OMH40793.1"/>
    <property type="molecule type" value="Genomic_DNA"/>
</dbReference>
<dbReference type="SUPFAM" id="SSF116726">
    <property type="entry name" value="TrkA C-terminal domain-like"/>
    <property type="match status" value="2"/>
</dbReference>
<keyword evidence="2" id="KW-0813">Transport</keyword>
<reference evidence="9 10" key="1">
    <citation type="submission" date="2016-10" db="EMBL/GenBank/DDBJ databases">
        <title>Genome sequence of a sulfur-reducing bacterium Desulfurobacterium indicum K6013.</title>
        <authorList>
            <person name="Cao J."/>
            <person name="Shao Z."/>
            <person name="Alain K."/>
            <person name="Jebbar M."/>
        </authorList>
    </citation>
    <scope>NUCLEOTIDE SEQUENCE [LARGE SCALE GENOMIC DNA]</scope>
    <source>
        <strain evidence="9 10">K6013</strain>
    </source>
</reference>
<evidence type="ECO:0000256" key="2">
    <source>
        <dbReference type="ARBA" id="ARBA00022448"/>
    </source>
</evidence>
<dbReference type="Pfam" id="PF02080">
    <property type="entry name" value="TrkA_C"/>
    <property type="match status" value="1"/>
</dbReference>
<dbReference type="RefSeq" id="WP_076712656.1">
    <property type="nucleotide sequence ID" value="NZ_MOEN01000008.1"/>
</dbReference>
<organism evidence="9 10">
    <name type="scientific">Desulfurobacterium indicum</name>
    <dbReference type="NCBI Taxonomy" id="1914305"/>
    <lineage>
        <taxon>Bacteria</taxon>
        <taxon>Pseudomonadati</taxon>
        <taxon>Aquificota</taxon>
        <taxon>Aquificia</taxon>
        <taxon>Desulfurobacteriales</taxon>
        <taxon>Desulfurobacteriaceae</taxon>
        <taxon>Desulfurobacterium</taxon>
    </lineage>
</organism>
<evidence type="ECO:0000259" key="7">
    <source>
        <dbReference type="PROSITE" id="PS51201"/>
    </source>
</evidence>
<dbReference type="InterPro" id="IPR006036">
    <property type="entry name" value="K_uptake_TrkA"/>
</dbReference>
<gene>
    <name evidence="9" type="ORF">BLW93_03105</name>
</gene>
<sequence>MKKVCIIGAGVVGSSLAKKLSVSGYEIAVIDKNGAKIEDLTSTLDIMGIDCDATEVRCLDKVKDFELFIVVTDSDERNIAIAAILKSFFKKDKIIIRVSKNAFAAPPIKELLGVEPVNILTEVITKIIDTIRFPFARSVVRFEKGKLILLNYMVSSEDIFAGKQIKELQALRRLIPFTIAALERDGKVTVPDGDTIVYPGDSLFFVIKEEDVKMFQEHLLKNAEPVKLAFILGYSKFTVELLKRISDFEGLKIKLVEPDLQKCEETAGEFPNIDVLHGEVTDVELLKSEGIDKADLVIAITEDEENNVLSCILAKKLGAKRAAALIAHSEYENIIESIGIDTPIVPRKLLASRVYTTLSSKSLLDVFELRENIEILEMRVGEEWDGKQIAEIKCKECPLVLALKRDNDIQVVGGDTVVKKGDILICIRQR</sequence>
<dbReference type="SUPFAM" id="SSF51735">
    <property type="entry name" value="NAD(P)-binding Rossmann-fold domains"/>
    <property type="match status" value="2"/>
</dbReference>
<dbReference type="Gene3D" id="3.40.50.720">
    <property type="entry name" value="NAD(P)-binding Rossmann-like Domain"/>
    <property type="match status" value="2"/>
</dbReference>
<dbReference type="InterPro" id="IPR036721">
    <property type="entry name" value="RCK_C_sf"/>
</dbReference>
<dbReference type="InterPro" id="IPR036291">
    <property type="entry name" value="NAD(P)-bd_dom_sf"/>
</dbReference>
<comment type="caution">
    <text evidence="9">The sequence shown here is derived from an EMBL/GenBank/DDBJ whole genome shotgun (WGS) entry which is preliminary data.</text>
</comment>
<feature type="domain" description="RCK C-terminal" evidence="8">
    <location>
        <begin position="137"/>
        <end position="221"/>
    </location>
</feature>
<keyword evidence="5" id="KW-0520">NAD</keyword>
<dbReference type="InterPro" id="IPR006037">
    <property type="entry name" value="RCK_C"/>
</dbReference>
<dbReference type="GO" id="GO:0005886">
    <property type="term" value="C:plasma membrane"/>
    <property type="evidence" value="ECO:0007669"/>
    <property type="project" value="InterPro"/>
</dbReference>
<evidence type="ECO:0000256" key="3">
    <source>
        <dbReference type="ARBA" id="ARBA00022538"/>
    </source>
</evidence>
<dbReference type="PROSITE" id="PS51202">
    <property type="entry name" value="RCK_C"/>
    <property type="match status" value="2"/>
</dbReference>
<evidence type="ECO:0000313" key="9">
    <source>
        <dbReference type="EMBL" id="OMH40793.1"/>
    </source>
</evidence>
<keyword evidence="10" id="KW-1185">Reference proteome</keyword>
<keyword evidence="6" id="KW-0406">Ion transport</keyword>
<dbReference type="OrthoDB" id="9775180at2"/>
<dbReference type="Pfam" id="PF02254">
    <property type="entry name" value="TrkA_N"/>
    <property type="match status" value="2"/>
</dbReference>
<dbReference type="AlphaFoldDB" id="A0A1R1MM06"/>
<proteinExistence type="predicted"/>
<protein>
    <recommendedName>
        <fullName evidence="1">Trk system potassium uptake protein TrkA</fullName>
    </recommendedName>
</protein>
<evidence type="ECO:0000256" key="5">
    <source>
        <dbReference type="ARBA" id="ARBA00023027"/>
    </source>
</evidence>
<dbReference type="InterPro" id="IPR003148">
    <property type="entry name" value="RCK_N"/>
</dbReference>
<accession>A0A1R1MM06</accession>
<evidence type="ECO:0000259" key="8">
    <source>
        <dbReference type="PROSITE" id="PS51202"/>
    </source>
</evidence>
<dbReference type="PANTHER" id="PTHR43833:SF5">
    <property type="entry name" value="TRK SYSTEM POTASSIUM UPTAKE PROTEIN TRKA"/>
    <property type="match status" value="1"/>
</dbReference>
<keyword evidence="3" id="KW-0633">Potassium transport</keyword>
<dbReference type="PROSITE" id="PS51201">
    <property type="entry name" value="RCK_N"/>
    <property type="match status" value="1"/>
</dbReference>
<evidence type="ECO:0000256" key="4">
    <source>
        <dbReference type="ARBA" id="ARBA00022958"/>
    </source>
</evidence>
<name>A0A1R1MM06_9BACT</name>
<dbReference type="Gene3D" id="3.30.70.1450">
    <property type="entry name" value="Regulator of K+ conductance, C-terminal domain"/>
    <property type="match status" value="2"/>
</dbReference>
<evidence type="ECO:0000256" key="1">
    <source>
        <dbReference type="ARBA" id="ARBA00017378"/>
    </source>
</evidence>
<dbReference type="GO" id="GO:0015079">
    <property type="term" value="F:potassium ion transmembrane transporter activity"/>
    <property type="evidence" value="ECO:0007669"/>
    <property type="project" value="InterPro"/>
</dbReference>
<dbReference type="PANTHER" id="PTHR43833">
    <property type="entry name" value="POTASSIUM CHANNEL PROTEIN 2-RELATED-RELATED"/>
    <property type="match status" value="1"/>
</dbReference>
<keyword evidence="4" id="KW-0630">Potassium</keyword>
<dbReference type="InterPro" id="IPR050721">
    <property type="entry name" value="Trk_Ktr_HKT_K-transport"/>
</dbReference>
<dbReference type="Proteomes" id="UP000187408">
    <property type="component" value="Unassembled WGS sequence"/>
</dbReference>
<feature type="domain" description="RCK C-terminal" evidence="8">
    <location>
        <begin position="364"/>
        <end position="430"/>
    </location>
</feature>
<dbReference type="PRINTS" id="PR00335">
    <property type="entry name" value="KUPTAKETRKA"/>
</dbReference>
<evidence type="ECO:0000313" key="10">
    <source>
        <dbReference type="Proteomes" id="UP000187408"/>
    </source>
</evidence>